<feature type="domain" description="ParB-like N-terminal" evidence="1">
    <location>
        <begin position="4"/>
        <end position="92"/>
    </location>
</feature>
<dbReference type="Gene3D" id="3.90.1530.10">
    <property type="entry name" value="Conserved hypothetical protein from pyrococcus furiosus pfu- 392566-001, ParB domain"/>
    <property type="match status" value="1"/>
</dbReference>
<accession>A0A644T3T7</accession>
<dbReference type="InterPro" id="IPR036086">
    <property type="entry name" value="ParB/Sulfiredoxin_sf"/>
</dbReference>
<dbReference type="EMBL" id="VSSQ01000015">
    <property type="protein sequence ID" value="MPL61583.1"/>
    <property type="molecule type" value="Genomic_DNA"/>
</dbReference>
<dbReference type="Pfam" id="PF02195">
    <property type="entry name" value="ParB_N"/>
    <property type="match status" value="1"/>
</dbReference>
<evidence type="ECO:0000313" key="2">
    <source>
        <dbReference type="EMBL" id="MPL61583.1"/>
    </source>
</evidence>
<dbReference type="PANTHER" id="PTHR33375:SF1">
    <property type="entry name" value="CHROMOSOME-PARTITIONING PROTEIN PARB-RELATED"/>
    <property type="match status" value="1"/>
</dbReference>
<comment type="caution">
    <text evidence="2">The sequence shown here is derived from an EMBL/GenBank/DDBJ whole genome shotgun (WGS) entry which is preliminary data.</text>
</comment>
<organism evidence="2">
    <name type="scientific">bioreactor metagenome</name>
    <dbReference type="NCBI Taxonomy" id="1076179"/>
    <lineage>
        <taxon>unclassified sequences</taxon>
        <taxon>metagenomes</taxon>
        <taxon>ecological metagenomes</taxon>
    </lineage>
</organism>
<name>A0A644T3T7_9ZZZZ</name>
<dbReference type="InterPro" id="IPR050336">
    <property type="entry name" value="Chromosome_partition/occlusion"/>
</dbReference>
<dbReference type="InterPro" id="IPR003115">
    <property type="entry name" value="ParB_N"/>
</dbReference>
<dbReference type="GO" id="GO:0007059">
    <property type="term" value="P:chromosome segregation"/>
    <property type="evidence" value="ECO:0007669"/>
    <property type="project" value="TreeGrafter"/>
</dbReference>
<dbReference type="SMART" id="SM00470">
    <property type="entry name" value="ParB"/>
    <property type="match status" value="1"/>
</dbReference>
<proteinExistence type="predicted"/>
<dbReference type="SUPFAM" id="SSF110849">
    <property type="entry name" value="ParB/Sulfiredoxin"/>
    <property type="match status" value="1"/>
</dbReference>
<sequence length="207" mass="23455">MEITNLPLGILREAVWNPNQLDEKTLEKLKQSIKRYGLVENLVVRSKDGYFEVLSGNQRLKVLDELNLQTVPCIVLELNDSEAKLLAQALNHIHGVDDLGLRAQLLREILSQIKQEEVLLVLPESSDNLTSLASIGQKELSVQLQNWQQSRLTKLSHLNFQLTSDQKKVVEEAINRFIPFAKGNKSDNPTLRGQALYLLCQSYLGKE</sequence>
<dbReference type="GO" id="GO:0005694">
    <property type="term" value="C:chromosome"/>
    <property type="evidence" value="ECO:0007669"/>
    <property type="project" value="TreeGrafter"/>
</dbReference>
<gene>
    <name evidence="2" type="primary">noc_4</name>
    <name evidence="2" type="ORF">SDC9_07160</name>
</gene>
<dbReference type="AlphaFoldDB" id="A0A644T3T7"/>
<protein>
    <submittedName>
        <fullName evidence="2">Nucleoid occlusion protein</fullName>
    </submittedName>
</protein>
<reference evidence="2" key="1">
    <citation type="submission" date="2019-08" db="EMBL/GenBank/DDBJ databases">
        <authorList>
            <person name="Kucharzyk K."/>
            <person name="Murdoch R.W."/>
            <person name="Higgins S."/>
            <person name="Loffler F."/>
        </authorList>
    </citation>
    <scope>NUCLEOTIDE SEQUENCE</scope>
</reference>
<dbReference type="PANTHER" id="PTHR33375">
    <property type="entry name" value="CHROMOSOME-PARTITIONING PROTEIN PARB-RELATED"/>
    <property type="match status" value="1"/>
</dbReference>
<evidence type="ECO:0000259" key="1">
    <source>
        <dbReference type="SMART" id="SM00470"/>
    </source>
</evidence>